<keyword evidence="2" id="KW-0805">Transcription regulation</keyword>
<keyword evidence="9" id="KW-1185">Reference proteome</keyword>
<dbReference type="Proteomes" id="UP000307164">
    <property type="component" value="Unassembled WGS sequence"/>
</dbReference>
<keyword evidence="5" id="KW-0175">Coiled coil</keyword>
<keyword evidence="3" id="KW-0238">DNA-binding</keyword>
<dbReference type="GO" id="GO:0006351">
    <property type="term" value="P:DNA-templated transcription"/>
    <property type="evidence" value="ECO:0007669"/>
    <property type="project" value="TreeGrafter"/>
</dbReference>
<dbReference type="RefSeq" id="WP_138592103.1">
    <property type="nucleotide sequence ID" value="NZ_PNBW01000016.1"/>
</dbReference>
<dbReference type="FunFam" id="1.10.10.10:FF:000001">
    <property type="entry name" value="LysR family transcriptional regulator"/>
    <property type="match status" value="1"/>
</dbReference>
<feature type="coiled-coil region" evidence="5">
    <location>
        <begin position="23"/>
        <end position="50"/>
    </location>
</feature>
<dbReference type="InterPro" id="IPR000847">
    <property type="entry name" value="LysR_HTH_N"/>
</dbReference>
<keyword evidence="4" id="KW-0804">Transcription</keyword>
<dbReference type="InterPro" id="IPR005119">
    <property type="entry name" value="LysR_subst-bd"/>
</dbReference>
<organism evidence="7 10">
    <name type="scientific">Pseudoalteromonas aurantia</name>
    <dbReference type="NCBI Taxonomy" id="43654"/>
    <lineage>
        <taxon>Bacteria</taxon>
        <taxon>Pseudomonadati</taxon>
        <taxon>Pseudomonadota</taxon>
        <taxon>Gammaproteobacteria</taxon>
        <taxon>Alteromonadales</taxon>
        <taxon>Pseudoalteromonadaceae</taxon>
        <taxon>Pseudoalteromonas</taxon>
    </lineage>
</organism>
<dbReference type="EMBL" id="PNBW01000016">
    <property type="protein sequence ID" value="TMO78186.1"/>
    <property type="molecule type" value="Genomic_DNA"/>
</dbReference>
<evidence type="ECO:0000313" key="9">
    <source>
        <dbReference type="Proteomes" id="UP000307164"/>
    </source>
</evidence>
<evidence type="ECO:0000256" key="1">
    <source>
        <dbReference type="ARBA" id="ARBA00009437"/>
    </source>
</evidence>
<dbReference type="Pfam" id="PF03466">
    <property type="entry name" value="LysR_substrate"/>
    <property type="match status" value="1"/>
</dbReference>
<dbReference type="InterPro" id="IPR058163">
    <property type="entry name" value="LysR-type_TF_proteobact-type"/>
</dbReference>
<dbReference type="Pfam" id="PF00126">
    <property type="entry name" value="HTH_1"/>
    <property type="match status" value="1"/>
</dbReference>
<reference evidence="9 10" key="2">
    <citation type="submission" date="2019-06" db="EMBL/GenBank/DDBJ databases">
        <title>Co-occurence of chitin degradation, pigmentation and bioactivity in marine Pseudoalteromonas.</title>
        <authorList>
            <person name="Sonnenschein E.C."/>
            <person name="Bech P.K."/>
        </authorList>
    </citation>
    <scope>NUCLEOTIDE SEQUENCE [LARGE SCALE GENOMIC DNA]</scope>
    <source>
        <strain evidence="10">S3790</strain>
        <strain evidence="8 9">S3895</strain>
    </source>
</reference>
<dbReference type="GO" id="GO:0003700">
    <property type="term" value="F:DNA-binding transcription factor activity"/>
    <property type="evidence" value="ECO:0007669"/>
    <property type="project" value="InterPro"/>
</dbReference>
<comment type="similarity">
    <text evidence="1">Belongs to the LysR transcriptional regulatory family.</text>
</comment>
<evidence type="ECO:0000256" key="3">
    <source>
        <dbReference type="ARBA" id="ARBA00023125"/>
    </source>
</evidence>
<evidence type="ECO:0000256" key="4">
    <source>
        <dbReference type="ARBA" id="ARBA00023163"/>
    </source>
</evidence>
<comment type="caution">
    <text evidence="7">The sequence shown here is derived from an EMBL/GenBank/DDBJ whole genome shotgun (WGS) entry which is preliminary data.</text>
</comment>
<dbReference type="GO" id="GO:0043565">
    <property type="term" value="F:sequence-specific DNA binding"/>
    <property type="evidence" value="ECO:0007669"/>
    <property type="project" value="TreeGrafter"/>
</dbReference>
<evidence type="ECO:0000256" key="2">
    <source>
        <dbReference type="ARBA" id="ARBA00023015"/>
    </source>
</evidence>
<evidence type="ECO:0000313" key="10">
    <source>
        <dbReference type="Proteomes" id="UP000307217"/>
    </source>
</evidence>
<dbReference type="AlphaFoldDB" id="A0A5S3V7H3"/>
<evidence type="ECO:0000313" key="7">
    <source>
        <dbReference type="EMBL" id="TMO67817.1"/>
    </source>
</evidence>
<gene>
    <name evidence="7" type="ORF">CWC19_12045</name>
    <name evidence="8" type="ORF">CWC20_02150</name>
</gene>
<dbReference type="Gene3D" id="1.10.10.10">
    <property type="entry name" value="Winged helix-like DNA-binding domain superfamily/Winged helix DNA-binding domain"/>
    <property type="match status" value="1"/>
</dbReference>
<dbReference type="FunFam" id="3.40.190.290:FF:000001">
    <property type="entry name" value="Transcriptional regulator, LysR family"/>
    <property type="match status" value="1"/>
</dbReference>
<evidence type="ECO:0000313" key="8">
    <source>
        <dbReference type="EMBL" id="TMO78186.1"/>
    </source>
</evidence>
<accession>A0A5S3V7H3</accession>
<reference evidence="7" key="3">
    <citation type="submission" date="2019-09" db="EMBL/GenBank/DDBJ databases">
        <title>Co-occurence of chitin degradation, pigmentation and bioactivity in marine Pseudoalteromonas.</title>
        <authorList>
            <person name="Sonnenschein E.C."/>
            <person name="Bech P.K."/>
        </authorList>
    </citation>
    <scope>NUCLEOTIDE SEQUENCE</scope>
    <source>
        <strain evidence="7">S3790</strain>
    </source>
</reference>
<dbReference type="OrthoDB" id="9786526at2"/>
<sequence length="299" mass="33783">MDRWVGIDEFVAVASSGSFTQAAKLLDTSVAQVSRRVKELEQRLDHQLLTRTTRKLALTQEGEVFLTHARHLQHAYDDAALALRQRDQQPTGTLKLTAPVMYGERYIMPVVHDFMAKYPKVKVEMHLSNEQLDLVAMGFDIAIRLGHLKDSSLKARRLSWRNTLVCASATYLSHYGQPHSLSELSEHTCLVGNSSYWRFFDKNKERNIKVTGPLSCNSGWALLDAACKGLGLTQLPHYYVEKAICAGELVEVLSSFKPKSEGIWAVYPPRQYMPTSLRLLLDHLAEHFDQRGSSQLTPD</sequence>
<protein>
    <submittedName>
        <fullName evidence="7">LysR family transcriptional regulator</fullName>
    </submittedName>
</protein>
<dbReference type="Gene3D" id="3.40.190.290">
    <property type="match status" value="1"/>
</dbReference>
<dbReference type="SUPFAM" id="SSF53850">
    <property type="entry name" value="Periplasmic binding protein-like II"/>
    <property type="match status" value="1"/>
</dbReference>
<dbReference type="PROSITE" id="PS50931">
    <property type="entry name" value="HTH_LYSR"/>
    <property type="match status" value="1"/>
</dbReference>
<dbReference type="PANTHER" id="PTHR30537:SF10">
    <property type="entry name" value="TRANSCRIPTIONAL REGULATOR-RELATED"/>
    <property type="match status" value="1"/>
</dbReference>
<evidence type="ECO:0000256" key="5">
    <source>
        <dbReference type="SAM" id="Coils"/>
    </source>
</evidence>
<reference evidence="9 10" key="1">
    <citation type="submission" date="2018-01" db="EMBL/GenBank/DDBJ databases">
        <authorList>
            <person name="Paulsen S."/>
            <person name="Gram L.K."/>
        </authorList>
    </citation>
    <scope>NUCLEOTIDE SEQUENCE [LARGE SCALE GENOMIC DNA]</scope>
    <source>
        <strain evidence="7 10">S3790</strain>
        <strain evidence="8 9">S3895</strain>
    </source>
</reference>
<dbReference type="Proteomes" id="UP000307217">
    <property type="component" value="Unassembled WGS sequence"/>
</dbReference>
<feature type="domain" description="HTH lysR-type" evidence="6">
    <location>
        <begin position="10"/>
        <end position="59"/>
    </location>
</feature>
<dbReference type="EMBL" id="PNBX01000048">
    <property type="protein sequence ID" value="TMO67817.1"/>
    <property type="molecule type" value="Genomic_DNA"/>
</dbReference>
<dbReference type="InterPro" id="IPR036390">
    <property type="entry name" value="WH_DNA-bd_sf"/>
</dbReference>
<dbReference type="PANTHER" id="PTHR30537">
    <property type="entry name" value="HTH-TYPE TRANSCRIPTIONAL REGULATOR"/>
    <property type="match status" value="1"/>
</dbReference>
<dbReference type="SUPFAM" id="SSF46785">
    <property type="entry name" value="Winged helix' DNA-binding domain"/>
    <property type="match status" value="1"/>
</dbReference>
<proteinExistence type="inferred from homology"/>
<evidence type="ECO:0000259" key="6">
    <source>
        <dbReference type="PROSITE" id="PS50931"/>
    </source>
</evidence>
<name>A0A5S3V7H3_9GAMM</name>
<dbReference type="InterPro" id="IPR036388">
    <property type="entry name" value="WH-like_DNA-bd_sf"/>
</dbReference>